<reference evidence="1 2" key="1">
    <citation type="submission" date="2018-09" db="EMBL/GenBank/DDBJ databases">
        <authorList>
            <person name="Grouzdev D.S."/>
            <person name="Krutkina M.S."/>
        </authorList>
    </citation>
    <scope>NUCLEOTIDE SEQUENCE [LARGE SCALE GENOMIC DNA]</scope>
    <source>
        <strain evidence="1 2">RmlP001</strain>
    </source>
</reference>
<dbReference type="AlphaFoldDB" id="A0A4Q2R698"/>
<proteinExistence type="predicted"/>
<dbReference type="Proteomes" id="UP000289411">
    <property type="component" value="Unassembled WGS sequence"/>
</dbReference>
<evidence type="ECO:0000313" key="1">
    <source>
        <dbReference type="EMBL" id="RYB01441.1"/>
    </source>
</evidence>
<name>A0A4Q2R698_9HYPH</name>
<dbReference type="EMBL" id="QYBC01000040">
    <property type="protein sequence ID" value="RYB01441.1"/>
    <property type="molecule type" value="Genomic_DNA"/>
</dbReference>
<accession>A0A4Q2R698</accession>
<reference evidence="1 2" key="2">
    <citation type="submission" date="2019-02" db="EMBL/GenBank/DDBJ databases">
        <title>'Lichenibacterium ramalinii' gen. nov. sp. nov., 'Lichenibacterium minor' gen. nov. sp. nov.</title>
        <authorList>
            <person name="Pankratov T."/>
        </authorList>
    </citation>
    <scope>NUCLEOTIDE SEQUENCE [LARGE SCALE GENOMIC DNA]</scope>
    <source>
        <strain evidence="1 2">RmlP001</strain>
    </source>
</reference>
<organism evidence="1 2">
    <name type="scientific">Lichenibacterium ramalinae</name>
    <dbReference type="NCBI Taxonomy" id="2316527"/>
    <lineage>
        <taxon>Bacteria</taxon>
        <taxon>Pseudomonadati</taxon>
        <taxon>Pseudomonadota</taxon>
        <taxon>Alphaproteobacteria</taxon>
        <taxon>Hyphomicrobiales</taxon>
        <taxon>Lichenihabitantaceae</taxon>
        <taxon>Lichenibacterium</taxon>
    </lineage>
</organism>
<evidence type="ECO:0000313" key="2">
    <source>
        <dbReference type="Proteomes" id="UP000289411"/>
    </source>
</evidence>
<protein>
    <submittedName>
        <fullName evidence="1">Uncharacterized protein</fullName>
    </submittedName>
</protein>
<sequence>MLRGISSPHILQSLLGIGTEKEVNRLITLVEARWAITGRGRDLTRYRGAALARLDLLTSEMWSRLSSDNADLKPSDRVAMIRTILDIECQRNMLLGLSQTVITRMATLPNTGTGISGAIADQQALAATAGRFLELIAQRRREAGKAEVELIEAEAIDDAEAEYIYFEDAETEITAH</sequence>
<gene>
    <name evidence="1" type="ORF">D3272_26065</name>
</gene>
<keyword evidence="2" id="KW-1185">Reference proteome</keyword>
<comment type="caution">
    <text evidence="1">The sequence shown here is derived from an EMBL/GenBank/DDBJ whole genome shotgun (WGS) entry which is preliminary data.</text>
</comment>